<reference evidence="1" key="1">
    <citation type="submission" date="2010-10" db="EMBL/GenBank/DDBJ databases">
        <authorList>
            <person name="Liu Y.Y."/>
            <person name="He Q.G."/>
        </authorList>
    </citation>
    <scope>NUCLEOTIDE SEQUENCE</scope>
    <source>
        <strain evidence="1">Lung5839</strain>
        <plasmid evidence="1">HPS5839</plasmid>
    </source>
</reference>
<protein>
    <submittedName>
        <fullName evidence="1">Phage abortive infection protein</fullName>
    </submittedName>
</protein>
<dbReference type="InterPro" id="IPR053735">
    <property type="entry name" value="Type_III_TA_endoRNase"/>
</dbReference>
<dbReference type="AlphaFoldDB" id="F1CNF3"/>
<name>F1CNF3_GLAPU</name>
<sequence>MSKREKYKLFNVKDDYLDYLRSKDSHIPKNKSEGKTRPFVGVVIKEGDHKYIAPLSSKIHKTQTDFVIKGLNENKEIEDKATVRFAYMFPIIDEVLIEIDLDKIEQEDYKYGSLLKLEINFINAHKEQIRKKARMTYKNETNNIANFKGKCCNFKLLEDASKQYPNK</sequence>
<dbReference type="Pfam" id="PF13958">
    <property type="entry name" value="ToxN_toxin"/>
    <property type="match status" value="1"/>
</dbReference>
<accession>F1CNF3</accession>
<dbReference type="EMBL" id="HQ441170">
    <property type="protein sequence ID" value="ADY18541.1"/>
    <property type="molecule type" value="Genomic_DNA"/>
</dbReference>
<evidence type="ECO:0000313" key="1">
    <source>
        <dbReference type="EMBL" id="ADY18541.1"/>
    </source>
</evidence>
<dbReference type="InterPro" id="IPR025911">
    <property type="entry name" value="ToxN/AbiQ_toxin"/>
</dbReference>
<organism evidence="1">
    <name type="scientific">Glaesserella parasuis</name>
    <name type="common">Haemophilus parasuis</name>
    <dbReference type="NCBI Taxonomy" id="738"/>
    <lineage>
        <taxon>Bacteria</taxon>
        <taxon>Pseudomonadati</taxon>
        <taxon>Pseudomonadota</taxon>
        <taxon>Gammaproteobacteria</taxon>
        <taxon>Pasteurellales</taxon>
        <taxon>Pasteurellaceae</taxon>
        <taxon>Glaesserella</taxon>
    </lineage>
</organism>
<keyword evidence="1" id="KW-0614">Plasmid</keyword>
<dbReference type="GO" id="GO:0003723">
    <property type="term" value="F:RNA binding"/>
    <property type="evidence" value="ECO:0007669"/>
    <property type="project" value="InterPro"/>
</dbReference>
<geneLocation type="plasmid" evidence="1">
    <name>HPS5839</name>
</geneLocation>
<dbReference type="GO" id="GO:0004521">
    <property type="term" value="F:RNA endonuclease activity"/>
    <property type="evidence" value="ECO:0007669"/>
    <property type="project" value="InterPro"/>
</dbReference>
<proteinExistence type="predicted"/>
<dbReference type="Gene3D" id="3.10.129.130">
    <property type="match status" value="1"/>
</dbReference>